<dbReference type="RefSeq" id="WP_166521739.1">
    <property type="nucleotide sequence ID" value="NZ_JAAABI010000001.1"/>
</dbReference>
<evidence type="ECO:0000313" key="1">
    <source>
        <dbReference type="EMBL" id="NAY90315.1"/>
    </source>
</evidence>
<keyword evidence="1" id="KW-0378">Hydrolase</keyword>
<keyword evidence="2" id="KW-1185">Reference proteome</keyword>
<dbReference type="AlphaFoldDB" id="A0A964T8Q8"/>
<dbReference type="EMBL" id="JAAABI010000001">
    <property type="protein sequence ID" value="NAY90315.1"/>
    <property type="molecule type" value="Genomic_DNA"/>
</dbReference>
<comment type="caution">
    <text evidence="1">The sequence shown here is derived from an EMBL/GenBank/DDBJ whole genome shotgun (WGS) entry which is preliminary data.</text>
</comment>
<proteinExistence type="predicted"/>
<evidence type="ECO:0000313" key="2">
    <source>
        <dbReference type="Proteomes" id="UP000667650"/>
    </source>
</evidence>
<organism evidence="1 2">
    <name type="scientific">Flagellimonas ochracea</name>
    <dbReference type="NCBI Taxonomy" id="2696472"/>
    <lineage>
        <taxon>Bacteria</taxon>
        <taxon>Pseudomonadati</taxon>
        <taxon>Bacteroidota</taxon>
        <taxon>Flavobacteriia</taxon>
        <taxon>Flavobacteriales</taxon>
        <taxon>Flavobacteriaceae</taxon>
        <taxon>Flagellimonas</taxon>
    </lineage>
</organism>
<dbReference type="Proteomes" id="UP000667650">
    <property type="component" value="Unassembled WGS sequence"/>
</dbReference>
<dbReference type="GO" id="GO:0016787">
    <property type="term" value="F:hydrolase activity"/>
    <property type="evidence" value="ECO:0007669"/>
    <property type="project" value="UniProtKB-KW"/>
</dbReference>
<accession>A0A964T8Q8</accession>
<reference evidence="1" key="1">
    <citation type="submission" date="2020-01" db="EMBL/GenBank/DDBJ databases">
        <title>Muricauda ochracea sp. nov., isolated from a tidal flat of Garorim bay in Korea.</title>
        <authorList>
            <person name="Kim D."/>
            <person name="Yoo Y."/>
            <person name="Kim J.-J."/>
        </authorList>
    </citation>
    <scope>NUCLEOTIDE SEQUENCE</scope>
    <source>
        <strain evidence="1">JGD-17</strain>
    </source>
</reference>
<dbReference type="Gene3D" id="3.40.50.1820">
    <property type="entry name" value="alpha/beta hydrolase"/>
    <property type="match status" value="1"/>
</dbReference>
<name>A0A964T8Q8_9FLAO</name>
<sequence>MKKIHLLFILQFLIVQGIFSQQIALKKGVILEGLSIHDSIPETFSLYLPTTFNADRKWPLLMVFDLNGEEKRTLSMFLQAAEQEGYLLAAPHISDTVSLSANMVSTGKTIEHIANLLPVQQNRIYTAGANSGARFSNLVPIFIKNVSGAISIAATIANTDLLNVKQPFHFVGIVGKNNFEYTSMLAVEKILDRFKFPNQILLHEKEGAWPDLEYLKKSLQLLTLGAMAKGVVPKDSTYVESAFNEDVKKVNGLIQRRKLLLAEQYLGEMTSIYGAHRNLDSLRAVLKDLRRDKLYRAMRRGENNAFLKESLLKEDYQYYMEEDILSHNFNNLGWWNFQMQELEKFISGTDIYEKQMGNRLQNFVNALAVDNINIELSEPIIDEDALAFLYMLKTVLEPENFDYYLNIISLSSKNEDFGTALFYLEEALKKGFKDTDKLYNLEDTALFRITPEFNKVVSKYLKDARYDIIEE</sequence>
<dbReference type="InterPro" id="IPR029058">
    <property type="entry name" value="AB_hydrolase_fold"/>
</dbReference>
<protein>
    <submittedName>
        <fullName evidence="1">Alpha/beta hydrolase</fullName>
    </submittedName>
</protein>
<gene>
    <name evidence="1" type="ORF">GTQ34_00150</name>
</gene>